<dbReference type="Proteomes" id="UP001244552">
    <property type="component" value="Unassembled WGS sequence"/>
</dbReference>
<reference evidence="1 2" key="1">
    <citation type="submission" date="2023-07" db="EMBL/GenBank/DDBJ databases">
        <title>Genomic Encyclopedia of Type Strains, Phase IV (KMG-IV): sequencing the most valuable type-strain genomes for metagenomic binning, comparative biology and taxonomic classification.</title>
        <authorList>
            <person name="Goeker M."/>
        </authorList>
    </citation>
    <scope>NUCLEOTIDE SEQUENCE [LARGE SCALE GENOMIC DNA]</scope>
    <source>
        <strain evidence="1 2">DSM 19922</strain>
    </source>
</reference>
<gene>
    <name evidence="1" type="ORF">QO018_005041</name>
</gene>
<evidence type="ECO:0000313" key="1">
    <source>
        <dbReference type="EMBL" id="MDQ0536150.1"/>
    </source>
</evidence>
<accession>A0ABU0MRN6</accession>
<keyword evidence="2" id="KW-1185">Reference proteome</keyword>
<sequence>MEREGIDFQVIGCRIIEVYVWIDRDGAAADRDLRVVCRLKTVNLMTVGCPQQPDLAAAAGYRFTECEDQIGADCCASGGGGQRYRHQFRRLNIGSGCEVEAAASTQTREKFTITIVKRMVVNF</sequence>
<comment type="caution">
    <text evidence="1">The sequence shown here is derived from an EMBL/GenBank/DDBJ whole genome shotgun (WGS) entry which is preliminary data.</text>
</comment>
<protein>
    <submittedName>
        <fullName evidence="1">Uncharacterized protein</fullName>
    </submittedName>
</protein>
<evidence type="ECO:0000313" key="2">
    <source>
        <dbReference type="Proteomes" id="UP001244552"/>
    </source>
</evidence>
<dbReference type="EMBL" id="JAUSVU010000023">
    <property type="protein sequence ID" value="MDQ0536150.1"/>
    <property type="molecule type" value="Genomic_DNA"/>
</dbReference>
<proteinExistence type="predicted"/>
<organism evidence="1 2">
    <name type="scientific">Azospirillum picis</name>
    <dbReference type="NCBI Taxonomy" id="488438"/>
    <lineage>
        <taxon>Bacteria</taxon>
        <taxon>Pseudomonadati</taxon>
        <taxon>Pseudomonadota</taxon>
        <taxon>Alphaproteobacteria</taxon>
        <taxon>Rhodospirillales</taxon>
        <taxon>Azospirillaceae</taxon>
        <taxon>Azospirillum</taxon>
    </lineage>
</organism>
<name>A0ABU0MRN6_9PROT</name>